<feature type="chain" id="PRO_5004081672" description="Lipoprotein" evidence="1">
    <location>
        <begin position="22"/>
        <end position="95"/>
    </location>
</feature>
<dbReference type="AlphaFoldDB" id="M7MWB8"/>
<reference evidence="2 3" key="1">
    <citation type="journal article" date="2013" name="Genome Announc.">
        <title>Draft Genome Sequence of Cesiribacter andamanensis Strain AMV16T, Isolated from a Soil Sample from a Mud Volcano in the Andaman Islands, India.</title>
        <authorList>
            <person name="Shivaji S."/>
            <person name="Ara S."/>
            <person name="Begum Z."/>
            <person name="Srinivas T.N."/>
            <person name="Singh A."/>
            <person name="Kumar Pinnaka A."/>
        </authorList>
    </citation>
    <scope>NUCLEOTIDE SEQUENCE [LARGE SCALE GENOMIC DNA]</scope>
    <source>
        <strain evidence="2 3">AMV16</strain>
    </source>
</reference>
<evidence type="ECO:0008006" key="4">
    <source>
        <dbReference type="Google" id="ProtNLM"/>
    </source>
</evidence>
<name>M7MWB8_9BACT</name>
<dbReference type="RefSeq" id="WP_009197522.1">
    <property type="nucleotide sequence ID" value="NZ_AODQ01000199.1"/>
</dbReference>
<gene>
    <name evidence="2" type="ORF">ADICEAN_04147</name>
</gene>
<evidence type="ECO:0000256" key="1">
    <source>
        <dbReference type="SAM" id="SignalP"/>
    </source>
</evidence>
<accession>M7MWB8</accession>
<protein>
    <recommendedName>
        <fullName evidence="4">Lipoprotein</fullName>
    </recommendedName>
</protein>
<dbReference type="Proteomes" id="UP000011910">
    <property type="component" value="Unassembled WGS sequence"/>
</dbReference>
<comment type="caution">
    <text evidence="2">The sequence shown here is derived from an EMBL/GenBank/DDBJ whole genome shotgun (WGS) entry which is preliminary data.</text>
</comment>
<proteinExistence type="predicted"/>
<sequence length="95" mass="10959">MKGIRGLFLLLTLLAVFSACQERMICPAYQSTFIFDEEVRYQLFTKFEADSMPKQYAGVDKNLFGLIKKQPRKKKERQMAIVAMRNILPLLSPIA</sequence>
<organism evidence="2 3">
    <name type="scientific">Cesiribacter andamanensis AMV16</name>
    <dbReference type="NCBI Taxonomy" id="1279009"/>
    <lineage>
        <taxon>Bacteria</taxon>
        <taxon>Pseudomonadati</taxon>
        <taxon>Bacteroidota</taxon>
        <taxon>Cytophagia</taxon>
        <taxon>Cytophagales</taxon>
        <taxon>Cesiribacteraceae</taxon>
        <taxon>Cesiribacter</taxon>
    </lineage>
</organism>
<evidence type="ECO:0000313" key="2">
    <source>
        <dbReference type="EMBL" id="EMR00728.1"/>
    </source>
</evidence>
<evidence type="ECO:0000313" key="3">
    <source>
        <dbReference type="Proteomes" id="UP000011910"/>
    </source>
</evidence>
<dbReference type="PROSITE" id="PS51257">
    <property type="entry name" value="PROKAR_LIPOPROTEIN"/>
    <property type="match status" value="1"/>
</dbReference>
<keyword evidence="1" id="KW-0732">Signal</keyword>
<keyword evidence="3" id="KW-1185">Reference proteome</keyword>
<dbReference type="EMBL" id="AODQ01000199">
    <property type="protein sequence ID" value="EMR00728.1"/>
    <property type="molecule type" value="Genomic_DNA"/>
</dbReference>
<dbReference type="OrthoDB" id="981677at2"/>
<feature type="signal peptide" evidence="1">
    <location>
        <begin position="1"/>
        <end position="21"/>
    </location>
</feature>